<dbReference type="InterPro" id="IPR036388">
    <property type="entry name" value="WH-like_DNA-bd_sf"/>
</dbReference>
<dbReference type="EMBL" id="FONN01000053">
    <property type="protein sequence ID" value="SFF48992.1"/>
    <property type="molecule type" value="Genomic_DNA"/>
</dbReference>
<reference evidence="4" key="1">
    <citation type="submission" date="2016-10" db="EMBL/GenBank/DDBJ databases">
        <authorList>
            <person name="Varghese N."/>
            <person name="Submissions S."/>
        </authorList>
    </citation>
    <scope>NUCLEOTIDE SEQUENCE [LARGE SCALE GENOMIC DNA]</scope>
    <source>
        <strain evidence="4">CGMCC 1.10223</strain>
    </source>
</reference>
<dbReference type="PROSITE" id="PS50995">
    <property type="entry name" value="HTH_MARR_2"/>
    <property type="match status" value="1"/>
</dbReference>
<keyword evidence="1 3" id="KW-0238">DNA-binding</keyword>
<keyword evidence="4" id="KW-1185">Reference proteome</keyword>
<feature type="domain" description="HTH marR-type" evidence="2">
    <location>
        <begin position="13"/>
        <end position="143"/>
    </location>
</feature>
<dbReference type="PANTHER" id="PTHR33164">
    <property type="entry name" value="TRANSCRIPTIONAL REGULATOR, MARR FAMILY"/>
    <property type="match status" value="1"/>
</dbReference>
<evidence type="ECO:0000259" key="2">
    <source>
        <dbReference type="PROSITE" id="PS50995"/>
    </source>
</evidence>
<dbReference type="Proteomes" id="UP000183410">
    <property type="component" value="Unassembled WGS sequence"/>
</dbReference>
<organism evidence="3 4">
    <name type="scientific">Paenibacillus algorifonticola</name>
    <dbReference type="NCBI Taxonomy" id="684063"/>
    <lineage>
        <taxon>Bacteria</taxon>
        <taxon>Bacillati</taxon>
        <taxon>Bacillota</taxon>
        <taxon>Bacilli</taxon>
        <taxon>Bacillales</taxon>
        <taxon>Paenibacillaceae</taxon>
        <taxon>Paenibacillus</taxon>
    </lineage>
</organism>
<proteinExistence type="predicted"/>
<gene>
    <name evidence="3" type="ORF">SAMN04487969_15310</name>
</gene>
<dbReference type="GO" id="GO:0003677">
    <property type="term" value="F:DNA binding"/>
    <property type="evidence" value="ECO:0007669"/>
    <property type="project" value="UniProtKB-KW"/>
</dbReference>
<evidence type="ECO:0000256" key="1">
    <source>
        <dbReference type="ARBA" id="ARBA00023125"/>
    </source>
</evidence>
<dbReference type="GO" id="GO:0003700">
    <property type="term" value="F:DNA-binding transcription factor activity"/>
    <property type="evidence" value="ECO:0007669"/>
    <property type="project" value="InterPro"/>
</dbReference>
<dbReference type="SMART" id="SM00347">
    <property type="entry name" value="HTH_MARR"/>
    <property type="match status" value="1"/>
</dbReference>
<dbReference type="Pfam" id="PF01047">
    <property type="entry name" value="MarR"/>
    <property type="match status" value="1"/>
</dbReference>
<evidence type="ECO:0000313" key="3">
    <source>
        <dbReference type="EMBL" id="SFF48992.1"/>
    </source>
</evidence>
<dbReference type="InterPro" id="IPR000835">
    <property type="entry name" value="HTH_MarR-typ"/>
</dbReference>
<dbReference type="PRINTS" id="PR00598">
    <property type="entry name" value="HTHMARR"/>
</dbReference>
<evidence type="ECO:0000313" key="4">
    <source>
        <dbReference type="Proteomes" id="UP000183410"/>
    </source>
</evidence>
<dbReference type="PANTHER" id="PTHR33164:SF99">
    <property type="entry name" value="MARR FAMILY REGULATORY PROTEIN"/>
    <property type="match status" value="1"/>
</dbReference>
<dbReference type="InterPro" id="IPR039422">
    <property type="entry name" value="MarR/SlyA-like"/>
</dbReference>
<protein>
    <submittedName>
        <fullName evidence="3">DNA-binding transcriptional regulator, MarR family</fullName>
    </submittedName>
</protein>
<name>A0A1I2J2P8_9BACL</name>
<accession>A0A1I2J2P8</accession>
<dbReference type="AlphaFoldDB" id="A0A1I2J2P8"/>
<dbReference type="SUPFAM" id="SSF46785">
    <property type="entry name" value="Winged helix' DNA-binding domain"/>
    <property type="match status" value="1"/>
</dbReference>
<dbReference type="InterPro" id="IPR036390">
    <property type="entry name" value="WH_DNA-bd_sf"/>
</dbReference>
<dbReference type="Gene3D" id="1.10.10.10">
    <property type="entry name" value="Winged helix-like DNA-binding domain superfamily/Winged helix DNA-binding domain"/>
    <property type="match status" value="1"/>
</dbReference>
<sequence>MQVEMENLKLEYYLKLFRTFEILERKWIKDWNQNNQVGLSKSHIRILGILNDKGPQRPSKLAEDLNITTGGITLLTKKMLDDGYIIRSESHRDRRVVQLEISDSGKDILSTAQEEINRLMENMFNKMTLEEMQTMAALLNKLL</sequence>
<dbReference type="GO" id="GO:0006950">
    <property type="term" value="P:response to stress"/>
    <property type="evidence" value="ECO:0007669"/>
    <property type="project" value="TreeGrafter"/>
</dbReference>